<dbReference type="GO" id="GO:0016887">
    <property type="term" value="F:ATP hydrolysis activity"/>
    <property type="evidence" value="ECO:0007669"/>
    <property type="project" value="InterPro"/>
</dbReference>
<protein>
    <submittedName>
        <fullName evidence="12">Monosaccharide ABC transporter ATP-binding protein, CUT2 family</fullName>
    </submittedName>
</protein>
<evidence type="ECO:0000256" key="10">
    <source>
        <dbReference type="ARBA" id="ARBA00023136"/>
    </source>
</evidence>
<evidence type="ECO:0000313" key="12">
    <source>
        <dbReference type="EMBL" id="SMB98417.1"/>
    </source>
</evidence>
<evidence type="ECO:0000256" key="1">
    <source>
        <dbReference type="ARBA" id="ARBA00004202"/>
    </source>
</evidence>
<keyword evidence="7" id="KW-0547">Nucleotide-binding</keyword>
<keyword evidence="4" id="KW-1003">Cell membrane</keyword>
<evidence type="ECO:0000256" key="5">
    <source>
        <dbReference type="ARBA" id="ARBA00022597"/>
    </source>
</evidence>
<dbReference type="SUPFAM" id="SSF52540">
    <property type="entry name" value="P-loop containing nucleoside triphosphate hydrolases"/>
    <property type="match status" value="2"/>
</dbReference>
<dbReference type="STRING" id="698762.SAMN00808754_2320"/>
<keyword evidence="8 12" id="KW-0067">ATP-binding</keyword>
<comment type="subcellular location">
    <subcellularLocation>
        <location evidence="2">Cell inner membrane</location>
    </subcellularLocation>
    <subcellularLocation>
        <location evidence="1">Cell membrane</location>
        <topology evidence="1">Peripheral membrane protein</topology>
    </subcellularLocation>
</comment>
<dbReference type="AlphaFoldDB" id="A0A1W1VYH9"/>
<dbReference type="CDD" id="cd03216">
    <property type="entry name" value="ABC_Carb_Monos_I"/>
    <property type="match status" value="1"/>
</dbReference>
<keyword evidence="10" id="KW-0472">Membrane</keyword>
<keyword evidence="9" id="KW-1278">Translocase</keyword>
<dbReference type="GO" id="GO:0005886">
    <property type="term" value="C:plasma membrane"/>
    <property type="evidence" value="ECO:0007669"/>
    <property type="project" value="UniProtKB-SubCell"/>
</dbReference>
<evidence type="ECO:0000256" key="3">
    <source>
        <dbReference type="ARBA" id="ARBA00022448"/>
    </source>
</evidence>
<organism evidence="12 13">
    <name type="scientific">Thermanaeromonas toyohensis ToBE</name>
    <dbReference type="NCBI Taxonomy" id="698762"/>
    <lineage>
        <taxon>Bacteria</taxon>
        <taxon>Bacillati</taxon>
        <taxon>Bacillota</taxon>
        <taxon>Clostridia</taxon>
        <taxon>Neomoorellales</taxon>
        <taxon>Neomoorellaceae</taxon>
        <taxon>Thermanaeromonas</taxon>
    </lineage>
</organism>
<dbReference type="InterPro" id="IPR027417">
    <property type="entry name" value="P-loop_NTPase"/>
</dbReference>
<dbReference type="InterPro" id="IPR003593">
    <property type="entry name" value="AAA+_ATPase"/>
</dbReference>
<evidence type="ECO:0000313" key="13">
    <source>
        <dbReference type="Proteomes" id="UP000192569"/>
    </source>
</evidence>
<dbReference type="PANTHER" id="PTHR43790:SF3">
    <property type="entry name" value="D-ALLOSE IMPORT ATP-BINDING PROTEIN ALSA-RELATED"/>
    <property type="match status" value="1"/>
</dbReference>
<feature type="domain" description="ABC transporter" evidence="11">
    <location>
        <begin position="27"/>
        <end position="264"/>
    </location>
</feature>
<dbReference type="FunFam" id="3.40.50.300:FF:000126">
    <property type="entry name" value="Galactose/methyl galactoside import ATP-binding protein MglA"/>
    <property type="match status" value="1"/>
</dbReference>
<evidence type="ECO:0000256" key="8">
    <source>
        <dbReference type="ARBA" id="ARBA00022840"/>
    </source>
</evidence>
<evidence type="ECO:0000256" key="6">
    <source>
        <dbReference type="ARBA" id="ARBA00022737"/>
    </source>
</evidence>
<keyword evidence="5" id="KW-0762">Sugar transport</keyword>
<dbReference type="GO" id="GO:0015749">
    <property type="term" value="P:monosaccharide transmembrane transport"/>
    <property type="evidence" value="ECO:0007669"/>
    <property type="project" value="UniProtKB-ARBA"/>
</dbReference>
<sequence>MIFLKPEGDSTGGYPDLGWYQLGGTLVVMEGIEKSFPGVHALKECRFELRSGEVHALVGENGAGKSTLMKILAGVYTKDAGRILYKGKEVEIANPRAAQELGISMIHQEFNLMPHLTVAQNIFIGREPRQGLRFILDEKAINEKTKYLLDMLHLDLDPRAKVSDLTVAKQQMVEIAKALSFNSEVLIMDEPTAALTEAEVKELFRIIRQLRDRGVGIVFISHRLGEVKQISDRITVMRDGRYINTVVTSDATIDHIISMMVGREIYESSRLNPEVRSQEVVLEVKNLRRGRIIKDVSFTLKKGEILGFAGLMGAGRTEVARAIFGADPIDAGEIYVRGRKVKIRSPKDAVKHGIGYLSEDRKRYGLVLDMDVETNIVLASLEKFRGFLGWVKRARARAEAQRRVIELKIKTPNLQQKVKYLSGGNQQKVVIGKWLTRNCDILIFDEPTRGIDVGAKSEIYRLLNDLAESGKSIIMISSELPEILRMSHRILVMCEGRITGELNAGEATEELIMKYATMHTK</sequence>
<dbReference type="InterPro" id="IPR003439">
    <property type="entry name" value="ABC_transporter-like_ATP-bd"/>
</dbReference>
<proteinExistence type="predicted"/>
<dbReference type="InterPro" id="IPR050107">
    <property type="entry name" value="ABC_carbohydrate_import_ATPase"/>
</dbReference>
<dbReference type="Gene3D" id="3.40.50.300">
    <property type="entry name" value="P-loop containing nucleotide triphosphate hydrolases"/>
    <property type="match status" value="2"/>
</dbReference>
<evidence type="ECO:0000256" key="4">
    <source>
        <dbReference type="ARBA" id="ARBA00022475"/>
    </source>
</evidence>
<feature type="domain" description="ABC transporter" evidence="11">
    <location>
        <begin position="275"/>
        <end position="520"/>
    </location>
</feature>
<dbReference type="PROSITE" id="PS50893">
    <property type="entry name" value="ABC_TRANSPORTER_2"/>
    <property type="match status" value="2"/>
</dbReference>
<reference evidence="12 13" key="1">
    <citation type="submission" date="2017-04" db="EMBL/GenBank/DDBJ databases">
        <authorList>
            <person name="Afonso C.L."/>
            <person name="Miller P.J."/>
            <person name="Scott M.A."/>
            <person name="Spackman E."/>
            <person name="Goraichik I."/>
            <person name="Dimitrov K.M."/>
            <person name="Suarez D.L."/>
            <person name="Swayne D.E."/>
        </authorList>
    </citation>
    <scope>NUCLEOTIDE SEQUENCE [LARGE SCALE GENOMIC DNA]</scope>
    <source>
        <strain evidence="12 13">ToBE</strain>
    </source>
</reference>
<evidence type="ECO:0000259" key="11">
    <source>
        <dbReference type="PROSITE" id="PS50893"/>
    </source>
</evidence>
<gene>
    <name evidence="12" type="ORF">SAMN00808754_2320</name>
</gene>
<dbReference type="FunFam" id="3.40.50.300:FF:000127">
    <property type="entry name" value="Ribose import ATP-binding protein RbsA"/>
    <property type="match status" value="1"/>
</dbReference>
<keyword evidence="13" id="KW-1185">Reference proteome</keyword>
<accession>A0A1W1VYH9</accession>
<dbReference type="InterPro" id="IPR017871">
    <property type="entry name" value="ABC_transporter-like_CS"/>
</dbReference>
<keyword evidence="6" id="KW-0677">Repeat</keyword>
<dbReference type="EMBL" id="LT838272">
    <property type="protein sequence ID" value="SMB98417.1"/>
    <property type="molecule type" value="Genomic_DNA"/>
</dbReference>
<evidence type="ECO:0000256" key="9">
    <source>
        <dbReference type="ARBA" id="ARBA00022967"/>
    </source>
</evidence>
<dbReference type="GO" id="GO:0005524">
    <property type="term" value="F:ATP binding"/>
    <property type="evidence" value="ECO:0007669"/>
    <property type="project" value="UniProtKB-KW"/>
</dbReference>
<keyword evidence="3" id="KW-0813">Transport</keyword>
<evidence type="ECO:0000256" key="7">
    <source>
        <dbReference type="ARBA" id="ARBA00022741"/>
    </source>
</evidence>
<dbReference type="CDD" id="cd03215">
    <property type="entry name" value="ABC_Carb_Monos_II"/>
    <property type="match status" value="1"/>
</dbReference>
<dbReference type="PROSITE" id="PS00211">
    <property type="entry name" value="ABC_TRANSPORTER_1"/>
    <property type="match status" value="1"/>
</dbReference>
<evidence type="ECO:0000256" key="2">
    <source>
        <dbReference type="ARBA" id="ARBA00004533"/>
    </source>
</evidence>
<dbReference type="Proteomes" id="UP000192569">
    <property type="component" value="Chromosome I"/>
</dbReference>
<dbReference type="Pfam" id="PF00005">
    <property type="entry name" value="ABC_tran"/>
    <property type="match status" value="2"/>
</dbReference>
<dbReference type="SMART" id="SM00382">
    <property type="entry name" value="AAA"/>
    <property type="match status" value="2"/>
</dbReference>
<name>A0A1W1VYH9_9FIRM</name>
<dbReference type="PANTHER" id="PTHR43790">
    <property type="entry name" value="CARBOHYDRATE TRANSPORT ATP-BINDING PROTEIN MG119-RELATED"/>
    <property type="match status" value="1"/>
</dbReference>